<accession>A0A8H3FIL3</accession>
<protein>
    <recommendedName>
        <fullName evidence="4">SprT-like domain-containing protein</fullName>
    </recommendedName>
</protein>
<gene>
    <name evidence="2" type="ORF">ALECFALPRED_003081</name>
</gene>
<sequence length="350" mass="39739">MNGLGEDSMDDFEDVDIDSCDHSTQGESCSGQDVSRHTDGIPENSEPRASESRPLGATQLRVPSEEAYQQAFLPFRTDTGTSYPCIQSDLTVHNTDVFPEPNYHPYVSAMDATREVMVHNHITRRVPPTELAAIDTLRTTIYAMEKRMEFGPDLAVKAFADLDLLFFGGRLRDHVRVRWIRASEYARFAAMPTRLWAITTRLPGHGKCLILMNADYHLLQKNDDPLRAMFGTLLHEMCHAYRAIRCERASVQVVKRRGHDEFFGTMIAVVHQRAMRVLGLWAIAEHDLYRQYHFFPGEQTATGVVVERLMDAVLDLDDRMTRINDVTERVVMGGIAAVKRLMRVQDVAVD</sequence>
<dbReference type="Proteomes" id="UP000664203">
    <property type="component" value="Unassembled WGS sequence"/>
</dbReference>
<feature type="region of interest" description="Disordered" evidence="1">
    <location>
        <begin position="1"/>
        <end position="56"/>
    </location>
</feature>
<dbReference type="OrthoDB" id="5236983at2759"/>
<organism evidence="2 3">
    <name type="scientific">Alectoria fallacina</name>
    <dbReference type="NCBI Taxonomy" id="1903189"/>
    <lineage>
        <taxon>Eukaryota</taxon>
        <taxon>Fungi</taxon>
        <taxon>Dikarya</taxon>
        <taxon>Ascomycota</taxon>
        <taxon>Pezizomycotina</taxon>
        <taxon>Lecanoromycetes</taxon>
        <taxon>OSLEUM clade</taxon>
        <taxon>Lecanoromycetidae</taxon>
        <taxon>Lecanorales</taxon>
        <taxon>Lecanorineae</taxon>
        <taxon>Parmeliaceae</taxon>
        <taxon>Alectoria</taxon>
    </lineage>
</organism>
<evidence type="ECO:0000256" key="1">
    <source>
        <dbReference type="SAM" id="MobiDB-lite"/>
    </source>
</evidence>
<evidence type="ECO:0000313" key="2">
    <source>
        <dbReference type="EMBL" id="CAF9925188.1"/>
    </source>
</evidence>
<feature type="compositionally biased region" description="Basic and acidic residues" evidence="1">
    <location>
        <begin position="34"/>
        <end position="51"/>
    </location>
</feature>
<reference evidence="2" key="1">
    <citation type="submission" date="2021-03" db="EMBL/GenBank/DDBJ databases">
        <authorList>
            <person name="Tagirdzhanova G."/>
        </authorList>
    </citation>
    <scope>NUCLEOTIDE SEQUENCE</scope>
</reference>
<name>A0A8H3FIL3_9LECA</name>
<feature type="compositionally biased region" description="Polar residues" evidence="1">
    <location>
        <begin position="22"/>
        <end position="33"/>
    </location>
</feature>
<dbReference type="EMBL" id="CAJPDR010000201">
    <property type="protein sequence ID" value="CAF9925188.1"/>
    <property type="molecule type" value="Genomic_DNA"/>
</dbReference>
<evidence type="ECO:0000313" key="3">
    <source>
        <dbReference type="Proteomes" id="UP000664203"/>
    </source>
</evidence>
<proteinExistence type="predicted"/>
<dbReference type="AlphaFoldDB" id="A0A8H3FIL3"/>
<dbReference type="GO" id="GO:0006950">
    <property type="term" value="P:response to stress"/>
    <property type="evidence" value="ECO:0007669"/>
    <property type="project" value="UniProtKB-ARBA"/>
</dbReference>
<evidence type="ECO:0008006" key="4">
    <source>
        <dbReference type="Google" id="ProtNLM"/>
    </source>
</evidence>
<feature type="compositionally biased region" description="Acidic residues" evidence="1">
    <location>
        <begin position="7"/>
        <end position="18"/>
    </location>
</feature>
<comment type="caution">
    <text evidence="2">The sequence shown here is derived from an EMBL/GenBank/DDBJ whole genome shotgun (WGS) entry which is preliminary data.</text>
</comment>
<keyword evidence="3" id="KW-1185">Reference proteome</keyword>